<dbReference type="Proteomes" id="UP000008237">
    <property type="component" value="Unassembled WGS sequence"/>
</dbReference>
<feature type="non-terminal residue" evidence="1">
    <location>
        <position position="1"/>
    </location>
</feature>
<proteinExistence type="predicted"/>
<feature type="non-terminal residue" evidence="1">
    <location>
        <position position="29"/>
    </location>
</feature>
<gene>
    <name evidence="1" type="ORF">EAI_14897</name>
</gene>
<accession>E2BGW9</accession>
<dbReference type="InParanoid" id="E2BGW9"/>
<protein>
    <submittedName>
        <fullName evidence="1">Uncharacterized protein</fullName>
    </submittedName>
</protein>
<organism evidence="2">
    <name type="scientific">Harpegnathos saltator</name>
    <name type="common">Jerdon's jumping ant</name>
    <dbReference type="NCBI Taxonomy" id="610380"/>
    <lineage>
        <taxon>Eukaryota</taxon>
        <taxon>Metazoa</taxon>
        <taxon>Ecdysozoa</taxon>
        <taxon>Arthropoda</taxon>
        <taxon>Hexapoda</taxon>
        <taxon>Insecta</taxon>
        <taxon>Pterygota</taxon>
        <taxon>Neoptera</taxon>
        <taxon>Endopterygota</taxon>
        <taxon>Hymenoptera</taxon>
        <taxon>Apocrita</taxon>
        <taxon>Aculeata</taxon>
        <taxon>Formicoidea</taxon>
        <taxon>Formicidae</taxon>
        <taxon>Ponerinae</taxon>
        <taxon>Ponerini</taxon>
        <taxon>Harpegnathos</taxon>
    </lineage>
</organism>
<reference evidence="1 2" key="1">
    <citation type="journal article" date="2010" name="Science">
        <title>Genomic comparison of the ants Camponotus floridanus and Harpegnathos saltator.</title>
        <authorList>
            <person name="Bonasio R."/>
            <person name="Zhang G."/>
            <person name="Ye C."/>
            <person name="Mutti N.S."/>
            <person name="Fang X."/>
            <person name="Qin N."/>
            <person name="Donahue G."/>
            <person name="Yang P."/>
            <person name="Li Q."/>
            <person name="Li C."/>
            <person name="Zhang P."/>
            <person name="Huang Z."/>
            <person name="Berger S.L."/>
            <person name="Reinberg D."/>
            <person name="Wang J."/>
            <person name="Liebig J."/>
        </authorList>
    </citation>
    <scope>NUCLEOTIDE SEQUENCE [LARGE SCALE GENOMIC DNA]</scope>
    <source>
        <strain evidence="1 2">R22 G/1</strain>
    </source>
</reference>
<dbReference type="AlphaFoldDB" id="E2BGW9"/>
<name>E2BGW9_HARSA</name>
<keyword evidence="2" id="KW-1185">Reference proteome</keyword>
<sequence>ENHLEQFIDEKDEKVWKNGIMKLPQKMGK</sequence>
<evidence type="ECO:0000313" key="1">
    <source>
        <dbReference type="EMBL" id="EFN85101.1"/>
    </source>
</evidence>
<evidence type="ECO:0000313" key="2">
    <source>
        <dbReference type="Proteomes" id="UP000008237"/>
    </source>
</evidence>
<dbReference type="EMBL" id="GL448228">
    <property type="protein sequence ID" value="EFN85101.1"/>
    <property type="molecule type" value="Genomic_DNA"/>
</dbReference>